<dbReference type="KEGG" id="maic:MAIC_49980"/>
<keyword evidence="2" id="KW-1185">Reference proteome</keyword>
<dbReference type="AlphaFoldDB" id="A0AAD1HS16"/>
<evidence type="ECO:0000313" key="2">
    <source>
        <dbReference type="Proteomes" id="UP000467327"/>
    </source>
</evidence>
<accession>A0AAD1HS16</accession>
<dbReference type="Proteomes" id="UP000467327">
    <property type="component" value="Chromosome"/>
</dbReference>
<gene>
    <name evidence="1" type="ORF">MAIC_49980</name>
</gene>
<evidence type="ECO:0000313" key="1">
    <source>
        <dbReference type="EMBL" id="BBX10195.1"/>
    </source>
</evidence>
<dbReference type="EMBL" id="AP022561">
    <property type="protein sequence ID" value="BBX10195.1"/>
    <property type="molecule type" value="Genomic_DNA"/>
</dbReference>
<reference evidence="1 2" key="1">
    <citation type="journal article" date="2019" name="Emerg. Microbes Infect.">
        <title>Comprehensive subspecies identification of 175 nontuberculous mycobacteria species based on 7547 genomic profiles.</title>
        <authorList>
            <person name="Matsumoto Y."/>
            <person name="Kinjo T."/>
            <person name="Motooka D."/>
            <person name="Nabeya D."/>
            <person name="Jung N."/>
            <person name="Uechi K."/>
            <person name="Horii T."/>
            <person name="Iida T."/>
            <person name="Fujita J."/>
            <person name="Nakamura S."/>
        </authorList>
    </citation>
    <scope>NUCLEOTIDE SEQUENCE [LARGE SCALE GENOMIC DNA]</scope>
    <source>
        <strain evidence="1 2">JCM 6376</strain>
    </source>
</reference>
<name>A0AAD1HS16_9MYCO</name>
<proteinExistence type="predicted"/>
<organism evidence="1 2">
    <name type="scientific">Mycolicibacterium aichiense</name>
    <dbReference type="NCBI Taxonomy" id="1799"/>
    <lineage>
        <taxon>Bacteria</taxon>
        <taxon>Bacillati</taxon>
        <taxon>Actinomycetota</taxon>
        <taxon>Actinomycetes</taxon>
        <taxon>Mycobacteriales</taxon>
        <taxon>Mycobacteriaceae</taxon>
        <taxon>Mycolicibacterium</taxon>
    </lineage>
</organism>
<sequence length="213" mass="24037">MIAAVENLYVCFARYPTPRNLTVCEQCGPEWSAADITSTPLRSLSLAQLEALHVMSLSDDDFRYYFPRLIEALLAEKAPVFAFDLGKLRSRTLSWPAPERAAVTSLVDGLWRSLLAEYPADLGYFSDSPTLIDFTYWCDQPLQVHLNRWQMIDTVSAAEHLGELVEWAFSVREPIEPAVKDLVVNFLAQPVIGERLSAANLDDAEELWRVCGR</sequence>
<protein>
    <submittedName>
        <fullName evidence="1">Uncharacterized protein</fullName>
    </submittedName>
</protein>